<accession>A0A150QIW8</accession>
<evidence type="ECO:0008006" key="3">
    <source>
        <dbReference type="Google" id="ProtNLM"/>
    </source>
</evidence>
<reference evidence="1 2" key="1">
    <citation type="submission" date="2014-02" db="EMBL/GenBank/DDBJ databases">
        <title>The small core and large imbalanced accessory genome model reveals a collaborative survival strategy of Sorangium cellulosum strains in nature.</title>
        <authorList>
            <person name="Han K."/>
            <person name="Peng R."/>
            <person name="Blom J."/>
            <person name="Li Y.-Z."/>
        </authorList>
    </citation>
    <scope>NUCLEOTIDE SEQUENCE [LARGE SCALE GENOMIC DNA]</scope>
    <source>
        <strain evidence="1 2">So0008-312</strain>
    </source>
</reference>
<sequence length="121" mass="12667">GGAGGGDSEPVRWADVEPILLAKCSPCHTRTDPAPASGFAITYESSQLPSNSAQCAVGEGEPAMTQGECASLRIHDVDPTTRMPRNRGCTGDPELDVANPACLTAEEQQTLIDWIADGQLD</sequence>
<protein>
    <recommendedName>
        <fullName evidence="3">Cytochrome C Planctomycete-type domain-containing protein</fullName>
    </recommendedName>
</protein>
<organism evidence="1 2">
    <name type="scientific">Sorangium cellulosum</name>
    <name type="common">Polyangium cellulosum</name>
    <dbReference type="NCBI Taxonomy" id="56"/>
    <lineage>
        <taxon>Bacteria</taxon>
        <taxon>Pseudomonadati</taxon>
        <taxon>Myxococcota</taxon>
        <taxon>Polyangia</taxon>
        <taxon>Polyangiales</taxon>
        <taxon>Polyangiaceae</taxon>
        <taxon>Sorangium</taxon>
    </lineage>
</organism>
<dbReference type="RefSeq" id="WP_199693770.1">
    <property type="nucleotide sequence ID" value="NZ_JEMA01000603.1"/>
</dbReference>
<dbReference type="Proteomes" id="UP000075260">
    <property type="component" value="Unassembled WGS sequence"/>
</dbReference>
<proteinExistence type="predicted"/>
<evidence type="ECO:0000313" key="2">
    <source>
        <dbReference type="Proteomes" id="UP000075260"/>
    </source>
</evidence>
<dbReference type="AlphaFoldDB" id="A0A150QIW8"/>
<dbReference type="EMBL" id="JEMA01000603">
    <property type="protein sequence ID" value="KYF67937.1"/>
    <property type="molecule type" value="Genomic_DNA"/>
</dbReference>
<comment type="caution">
    <text evidence="1">The sequence shown here is derived from an EMBL/GenBank/DDBJ whole genome shotgun (WGS) entry which is preliminary data.</text>
</comment>
<feature type="non-terminal residue" evidence="1">
    <location>
        <position position="1"/>
    </location>
</feature>
<gene>
    <name evidence="1" type="ORF">BE15_45010</name>
</gene>
<evidence type="ECO:0000313" key="1">
    <source>
        <dbReference type="EMBL" id="KYF67937.1"/>
    </source>
</evidence>
<name>A0A150QIW8_SORCE</name>